<reference evidence="5" key="2">
    <citation type="submission" date="2016-06" db="UniProtKB">
        <authorList>
            <consortium name="WormBaseParasite"/>
        </authorList>
    </citation>
    <scope>IDENTIFICATION</scope>
</reference>
<dbReference type="PRINTS" id="PR01438">
    <property type="entry name" value="UNVRSLSTRESS"/>
</dbReference>
<evidence type="ECO:0000313" key="5">
    <source>
        <dbReference type="WBParaSite" id="SSLN_0000786101-mRNA-1"/>
    </source>
</evidence>
<dbReference type="Proteomes" id="UP000275846">
    <property type="component" value="Unassembled WGS sequence"/>
</dbReference>
<dbReference type="Gene3D" id="3.40.50.620">
    <property type="entry name" value="HUPs"/>
    <property type="match status" value="1"/>
</dbReference>
<dbReference type="OrthoDB" id="843225at2759"/>
<dbReference type="InterPro" id="IPR006015">
    <property type="entry name" value="Universal_stress_UspA"/>
</dbReference>
<dbReference type="PANTHER" id="PTHR46989:SF3">
    <property type="entry name" value="USPA DOMAIN-CONTAINING PROTEIN"/>
    <property type="match status" value="1"/>
</dbReference>
<evidence type="ECO:0000259" key="1">
    <source>
        <dbReference type="Pfam" id="PF00582"/>
    </source>
</evidence>
<dbReference type="EMBL" id="UYSU01034211">
    <property type="protein sequence ID" value="VDL93964.1"/>
    <property type="molecule type" value="Genomic_DNA"/>
</dbReference>
<dbReference type="CDD" id="cd23659">
    <property type="entry name" value="USP_At3g01520-like"/>
    <property type="match status" value="1"/>
</dbReference>
<dbReference type="SUPFAM" id="SSF52402">
    <property type="entry name" value="Adenine nucleotide alpha hydrolases-like"/>
    <property type="match status" value="1"/>
</dbReference>
<sequence>MASRGGTSGGRSVLIAVDGSDNAKSAFRWYLKWSRRQDDTVTFFNVLEPPSLPTFSISNPSSIPTDEWGTILASRVEAARKLEDDYIAEAQAAGLKFEYISQPAERIGEAIIKQAEKQAAHVIILGTRGLGPIRRTFLGSVSDYVLHQGVVPVTVVPNGI</sequence>
<reference evidence="2" key="1">
    <citation type="submission" date="2016-01" db="EMBL/GenBank/DDBJ databases">
        <title>Reference transcriptome for the parasite Schistocephalus solidus: insights into the molecular evolution of parasitism.</title>
        <authorList>
            <person name="Hebert F.O."/>
            <person name="Grambauer S."/>
            <person name="Barber I."/>
            <person name="Landry C.R."/>
            <person name="Aubin-Horth N."/>
        </authorList>
    </citation>
    <scope>NUCLEOTIDE SEQUENCE</scope>
</reference>
<dbReference type="PANTHER" id="PTHR46989">
    <property type="entry name" value="USP DOMAIN-CONTAINING PROTEIN"/>
    <property type="match status" value="1"/>
</dbReference>
<protein>
    <submittedName>
        <fullName evidence="2 5">Universal stress protein YxiE</fullName>
    </submittedName>
</protein>
<evidence type="ECO:0000313" key="4">
    <source>
        <dbReference type="Proteomes" id="UP000275846"/>
    </source>
</evidence>
<dbReference type="AlphaFoldDB" id="A0A0X3P143"/>
<feature type="domain" description="UspA" evidence="1">
    <location>
        <begin position="11"/>
        <end position="157"/>
    </location>
</feature>
<gene>
    <name evidence="2" type="primary">YXIE</name>
    <name evidence="3" type="ORF">SSLN_LOCUS7579</name>
    <name evidence="2" type="ORF">TR41649</name>
</gene>
<dbReference type="InterPro" id="IPR014729">
    <property type="entry name" value="Rossmann-like_a/b/a_fold"/>
</dbReference>
<dbReference type="STRING" id="70667.A0A0X3P143"/>
<reference evidence="3 4" key="3">
    <citation type="submission" date="2018-11" db="EMBL/GenBank/DDBJ databases">
        <authorList>
            <consortium name="Pathogen Informatics"/>
        </authorList>
    </citation>
    <scope>NUCLEOTIDE SEQUENCE [LARGE SCALE GENOMIC DNA]</scope>
    <source>
        <strain evidence="3 4">NST_G2</strain>
    </source>
</reference>
<organism evidence="2">
    <name type="scientific">Schistocephalus solidus</name>
    <name type="common">Tapeworm</name>
    <dbReference type="NCBI Taxonomy" id="70667"/>
    <lineage>
        <taxon>Eukaryota</taxon>
        <taxon>Metazoa</taxon>
        <taxon>Spiralia</taxon>
        <taxon>Lophotrochozoa</taxon>
        <taxon>Platyhelminthes</taxon>
        <taxon>Cestoda</taxon>
        <taxon>Eucestoda</taxon>
        <taxon>Diphyllobothriidea</taxon>
        <taxon>Diphyllobothriidae</taxon>
        <taxon>Schistocephalus</taxon>
    </lineage>
</organism>
<dbReference type="Pfam" id="PF00582">
    <property type="entry name" value="Usp"/>
    <property type="match status" value="1"/>
</dbReference>
<dbReference type="InterPro" id="IPR006016">
    <property type="entry name" value="UspA"/>
</dbReference>
<evidence type="ECO:0000313" key="3">
    <source>
        <dbReference type="EMBL" id="VDL93964.1"/>
    </source>
</evidence>
<accession>A0A0X3P143</accession>
<name>A0A0X3P143_SCHSO</name>
<dbReference type="WBParaSite" id="SSLN_0000786101-mRNA-1">
    <property type="protein sequence ID" value="SSLN_0000786101-mRNA-1"/>
    <property type="gene ID" value="SSLN_0000786101"/>
</dbReference>
<dbReference type="EMBL" id="GEEE01017514">
    <property type="protein sequence ID" value="JAP45711.1"/>
    <property type="molecule type" value="Transcribed_RNA"/>
</dbReference>
<keyword evidence="4" id="KW-1185">Reference proteome</keyword>
<evidence type="ECO:0000313" key="2">
    <source>
        <dbReference type="EMBL" id="JAP45711.1"/>
    </source>
</evidence>
<proteinExistence type="predicted"/>